<evidence type="ECO:0000256" key="4">
    <source>
        <dbReference type="ARBA" id="ARBA00022801"/>
    </source>
</evidence>
<dbReference type="SUPFAM" id="SSF52743">
    <property type="entry name" value="Subtilisin-like"/>
    <property type="match status" value="1"/>
</dbReference>
<dbReference type="GO" id="GO:0046872">
    <property type="term" value="F:metal ion binding"/>
    <property type="evidence" value="ECO:0007669"/>
    <property type="project" value="UniProtKB-KW"/>
</dbReference>
<proteinExistence type="predicted"/>
<evidence type="ECO:0000256" key="6">
    <source>
        <dbReference type="ARBA" id="ARBA00022837"/>
    </source>
</evidence>
<dbReference type="RefSeq" id="WP_188835298.1">
    <property type="nucleotide sequence ID" value="NZ_BMHI01000001.1"/>
</dbReference>
<dbReference type="EMBL" id="BMHI01000001">
    <property type="protein sequence ID" value="GGB17541.1"/>
    <property type="molecule type" value="Genomic_DNA"/>
</dbReference>
<dbReference type="PANTHER" id="PTHR14218">
    <property type="entry name" value="PROTEASE S8 TRIPEPTIDYL PEPTIDASE I CLN2"/>
    <property type="match status" value="1"/>
</dbReference>
<reference evidence="10" key="2">
    <citation type="submission" date="2020-09" db="EMBL/GenBank/DDBJ databases">
        <authorList>
            <person name="Sun Q."/>
            <person name="Zhou Y."/>
        </authorList>
    </citation>
    <scope>NUCLEOTIDE SEQUENCE</scope>
    <source>
        <strain evidence="10">CGMCC 1.15085</strain>
    </source>
</reference>
<dbReference type="SUPFAM" id="SSF54897">
    <property type="entry name" value="Protease propeptides/inhibitors"/>
    <property type="match status" value="1"/>
</dbReference>
<keyword evidence="11" id="KW-1185">Reference proteome</keyword>
<gene>
    <name evidence="10" type="ORF">GCM10011492_04210</name>
</gene>
<keyword evidence="8" id="KW-0732">Signal</keyword>
<dbReference type="Proteomes" id="UP000636793">
    <property type="component" value="Unassembled WGS sequence"/>
</dbReference>
<accession>A0A916WPA6</accession>
<reference evidence="10" key="1">
    <citation type="journal article" date="2014" name="Int. J. Syst. Evol. Microbiol.">
        <title>Complete genome sequence of Corynebacterium casei LMG S-19264T (=DSM 44701T), isolated from a smear-ripened cheese.</title>
        <authorList>
            <consortium name="US DOE Joint Genome Institute (JGI-PGF)"/>
            <person name="Walter F."/>
            <person name="Albersmeier A."/>
            <person name="Kalinowski J."/>
            <person name="Ruckert C."/>
        </authorList>
    </citation>
    <scope>NUCLEOTIDE SEQUENCE</scope>
    <source>
        <strain evidence="10">CGMCC 1.15085</strain>
    </source>
</reference>
<dbReference type="GO" id="GO:0008240">
    <property type="term" value="F:tripeptidyl-peptidase activity"/>
    <property type="evidence" value="ECO:0007669"/>
    <property type="project" value="TreeGrafter"/>
</dbReference>
<keyword evidence="4" id="KW-0378">Hydrolase</keyword>
<evidence type="ECO:0000259" key="9">
    <source>
        <dbReference type="PROSITE" id="PS51695"/>
    </source>
</evidence>
<sequence>MPRSRSTTRVTTVAGAGVLALAFAASLGTGAAHATDAGNTRVAVAAGTNVAAVPGAKAFGDTDPSTPEQVSFVLKERHKGALDAQVEHGVRHQLSVSQFAHSYGQSKQTIDEINSYLASFGIKTTVYADNVDIAASGTAGQFDKALAVQQHDYKVPAQGGTGDSGRIPAQTVHGTKQQPKLPRKVADSVLAVLGLSNYSPFVSHAKHVNSGVRAKQAATNSIDCTALTGLPGACNTPTDYTQRYGLAKTEQAGNTGAGQTVGIVTLAALDEGAPEYFWSNVMHLPDTGRAVTVQNIDGGPGAPSDAAGTGETDLDVEQSGGVAPGADVTVYQAPNTDNGFADAFFTAATQNTADSVSASWGESETIIQASVASGVETPQYQAAFDEAFLEMAVQGQSVFASAGDEGAYDASRDLGTTNLSVDAPADSPFITSAGGTTLPWSATLTSSKTGNSAQVSVTDERAWGWDYLWSPLAKLHNTTEAAEAIKEIGGGGGGYSTLETEPSYQRRLVGSFSAVPYLTPTEYQSVSGITEPTNWSFTADPAVTTGHGTGRAEPDVSADADPYTGYVLYEPSAGAGNELQGGWGGTSFVAPQLNGSAAVMDQALGHRVGFLNPALYNLAAGKKSPLNSLNTSGTSNDNLYYTGTAGTRYNPATGLGTPDFGGIIAQLQHR</sequence>
<evidence type="ECO:0000256" key="5">
    <source>
        <dbReference type="ARBA" id="ARBA00022825"/>
    </source>
</evidence>
<protein>
    <submittedName>
        <fullName evidence="10">Aspartyl protease</fullName>
    </submittedName>
</protein>
<dbReference type="InterPro" id="IPR015366">
    <property type="entry name" value="S53_propep"/>
</dbReference>
<dbReference type="Gene3D" id="3.40.50.200">
    <property type="entry name" value="Peptidase S8/S53 domain"/>
    <property type="match status" value="1"/>
</dbReference>
<evidence type="ECO:0000256" key="7">
    <source>
        <dbReference type="ARBA" id="ARBA00023145"/>
    </source>
</evidence>
<evidence type="ECO:0000313" key="11">
    <source>
        <dbReference type="Proteomes" id="UP000636793"/>
    </source>
</evidence>
<dbReference type="AlphaFoldDB" id="A0A916WPA6"/>
<organism evidence="10 11">
    <name type="scientific">Flexivirga endophytica</name>
    <dbReference type="NCBI Taxonomy" id="1849103"/>
    <lineage>
        <taxon>Bacteria</taxon>
        <taxon>Bacillati</taxon>
        <taxon>Actinomycetota</taxon>
        <taxon>Actinomycetes</taxon>
        <taxon>Micrococcales</taxon>
        <taxon>Dermacoccaceae</taxon>
        <taxon>Flexivirga</taxon>
    </lineage>
</organism>
<dbReference type="SMART" id="SM00944">
    <property type="entry name" value="Pro-kuma_activ"/>
    <property type="match status" value="1"/>
</dbReference>
<evidence type="ECO:0000256" key="1">
    <source>
        <dbReference type="ARBA" id="ARBA00001913"/>
    </source>
</evidence>
<keyword evidence="6" id="KW-0106">Calcium</keyword>
<dbReference type="Pfam" id="PF09286">
    <property type="entry name" value="Pro-kuma_activ"/>
    <property type="match status" value="1"/>
</dbReference>
<dbReference type="CDD" id="cd11377">
    <property type="entry name" value="Pro-peptidase_S53"/>
    <property type="match status" value="1"/>
</dbReference>
<evidence type="ECO:0000256" key="3">
    <source>
        <dbReference type="ARBA" id="ARBA00022723"/>
    </source>
</evidence>
<keyword evidence="7" id="KW-0865">Zymogen</keyword>
<evidence type="ECO:0000256" key="2">
    <source>
        <dbReference type="ARBA" id="ARBA00022670"/>
    </source>
</evidence>
<feature type="domain" description="Peptidase S53" evidence="9">
    <location>
        <begin position="234"/>
        <end position="670"/>
    </location>
</feature>
<name>A0A916WPA6_9MICO</name>
<dbReference type="InterPro" id="IPR030400">
    <property type="entry name" value="Sedolisin_dom"/>
</dbReference>
<evidence type="ECO:0000313" key="10">
    <source>
        <dbReference type="EMBL" id="GGB17541.1"/>
    </source>
</evidence>
<dbReference type="PANTHER" id="PTHR14218:SF15">
    <property type="entry name" value="TRIPEPTIDYL-PEPTIDASE 1"/>
    <property type="match status" value="1"/>
</dbReference>
<feature type="chain" id="PRO_5037218544" evidence="8">
    <location>
        <begin position="35"/>
        <end position="670"/>
    </location>
</feature>
<keyword evidence="2 10" id="KW-0645">Protease</keyword>
<keyword evidence="5" id="KW-0720">Serine protease</keyword>
<dbReference type="PROSITE" id="PS51695">
    <property type="entry name" value="SEDOLISIN"/>
    <property type="match status" value="1"/>
</dbReference>
<dbReference type="InterPro" id="IPR036852">
    <property type="entry name" value="Peptidase_S8/S53_dom_sf"/>
</dbReference>
<comment type="cofactor">
    <cofactor evidence="1">
        <name>Ca(2+)</name>
        <dbReference type="ChEBI" id="CHEBI:29108"/>
    </cofactor>
</comment>
<dbReference type="GO" id="GO:0006508">
    <property type="term" value="P:proteolysis"/>
    <property type="evidence" value="ECO:0007669"/>
    <property type="project" value="UniProtKB-KW"/>
</dbReference>
<keyword evidence="3" id="KW-0479">Metal-binding</keyword>
<feature type="signal peptide" evidence="8">
    <location>
        <begin position="1"/>
        <end position="34"/>
    </location>
</feature>
<comment type="caution">
    <text evidence="10">The sequence shown here is derived from an EMBL/GenBank/DDBJ whole genome shotgun (WGS) entry which is preliminary data.</text>
</comment>
<dbReference type="InterPro" id="IPR050819">
    <property type="entry name" value="Tripeptidyl-peptidase_I"/>
</dbReference>
<dbReference type="CDD" id="cd04056">
    <property type="entry name" value="Peptidases_S53"/>
    <property type="match status" value="1"/>
</dbReference>
<evidence type="ECO:0000256" key="8">
    <source>
        <dbReference type="SAM" id="SignalP"/>
    </source>
</evidence>
<dbReference type="GO" id="GO:0004252">
    <property type="term" value="F:serine-type endopeptidase activity"/>
    <property type="evidence" value="ECO:0007669"/>
    <property type="project" value="InterPro"/>
</dbReference>